<evidence type="ECO:0000313" key="1">
    <source>
        <dbReference type="EMBL" id="TDP64335.1"/>
    </source>
</evidence>
<proteinExistence type="predicted"/>
<organism evidence="1 2">
    <name type="scientific">Roseateles toxinivorans</name>
    <dbReference type="NCBI Taxonomy" id="270368"/>
    <lineage>
        <taxon>Bacteria</taxon>
        <taxon>Pseudomonadati</taxon>
        <taxon>Pseudomonadota</taxon>
        <taxon>Betaproteobacteria</taxon>
        <taxon>Burkholderiales</taxon>
        <taxon>Sphaerotilaceae</taxon>
        <taxon>Roseateles</taxon>
    </lineage>
</organism>
<accession>A0A4R6QN86</accession>
<dbReference type="SUPFAM" id="SSF53448">
    <property type="entry name" value="Nucleotide-diphospho-sugar transferases"/>
    <property type="match status" value="1"/>
</dbReference>
<protein>
    <recommendedName>
        <fullName evidence="3">Glycosyl transferase family 2</fullName>
    </recommendedName>
</protein>
<dbReference type="EMBL" id="SNXS01000004">
    <property type="protein sequence ID" value="TDP64335.1"/>
    <property type="molecule type" value="Genomic_DNA"/>
</dbReference>
<dbReference type="Proteomes" id="UP000295361">
    <property type="component" value="Unassembled WGS sequence"/>
</dbReference>
<dbReference type="InParanoid" id="A0A4R6QN86"/>
<dbReference type="RefSeq" id="WP_133702148.1">
    <property type="nucleotide sequence ID" value="NZ_SNXS01000004.1"/>
</dbReference>
<evidence type="ECO:0008006" key="3">
    <source>
        <dbReference type="Google" id="ProtNLM"/>
    </source>
</evidence>
<keyword evidence="2" id="KW-1185">Reference proteome</keyword>
<comment type="caution">
    <text evidence="1">The sequence shown here is derived from an EMBL/GenBank/DDBJ whole genome shotgun (WGS) entry which is preliminary data.</text>
</comment>
<dbReference type="InterPro" id="IPR029044">
    <property type="entry name" value="Nucleotide-diphossugar_trans"/>
</dbReference>
<dbReference type="Gene3D" id="3.90.550.10">
    <property type="entry name" value="Spore Coat Polysaccharide Biosynthesis Protein SpsA, Chain A"/>
    <property type="match status" value="1"/>
</dbReference>
<evidence type="ECO:0000313" key="2">
    <source>
        <dbReference type="Proteomes" id="UP000295361"/>
    </source>
</evidence>
<dbReference type="OrthoDB" id="9088257at2"/>
<reference evidence="1 2" key="1">
    <citation type="submission" date="2019-03" db="EMBL/GenBank/DDBJ databases">
        <title>Genomic Encyclopedia of Type Strains, Phase IV (KMG-IV): sequencing the most valuable type-strain genomes for metagenomic binning, comparative biology and taxonomic classification.</title>
        <authorList>
            <person name="Goeker M."/>
        </authorList>
    </citation>
    <scope>NUCLEOTIDE SEQUENCE [LARGE SCALE GENOMIC DNA]</scope>
    <source>
        <strain evidence="1 2">DSM 16998</strain>
    </source>
</reference>
<dbReference type="AlphaFoldDB" id="A0A4R6QN86"/>
<gene>
    <name evidence="1" type="ORF">DES47_104625</name>
</gene>
<sequence length="327" mass="35643">MQFTTLVPAYKPKYLIELLTALRHQTVKPARVIISDDSPDQAFVAMLSEDPIKRAIADLKVTVLPGPRSGAYNNFRRLLQLFGEQPTELFHLLLDDDIPYPSFYERHLQAHSSGTIHCAVSRRWTALESGQPIRDLPVPTAVATHPQRLLGLDARVLFTQTAGMSANWLGEFSNATFRSGMAAELDDPSLDGICFTGLEDLGAFLKASLHGPVGYINDHLGYFRTSGEQHSADPMGRPMKLAHLAYVALAIAGRRLEKLTPEQCNNVLAALCPLIPQRYGQEADLAELNAVMPALAGGDAAAESDFLALWQVYSGAAARRPLDALAG</sequence>
<name>A0A4R6QN86_9BURK</name>